<feature type="binding site" evidence="2">
    <location>
        <position position="59"/>
    </location>
    <ligand>
        <name>Fe cation</name>
        <dbReference type="ChEBI" id="CHEBI:24875"/>
    </ligand>
</feature>
<dbReference type="AlphaFoldDB" id="A0A8X8L9H0"/>
<dbReference type="Gene3D" id="2.60.120.10">
    <property type="entry name" value="Jelly Rolls"/>
    <property type="match status" value="2"/>
</dbReference>
<organism evidence="6 7">
    <name type="scientific">Hydrobacter penzbergensis</name>
    <dbReference type="NCBI Taxonomy" id="1235997"/>
    <lineage>
        <taxon>Bacteria</taxon>
        <taxon>Pseudomonadati</taxon>
        <taxon>Bacteroidota</taxon>
        <taxon>Chitinophagia</taxon>
        <taxon>Chitinophagales</taxon>
        <taxon>Chitinophagaceae</taxon>
        <taxon>Hydrobacter</taxon>
    </lineage>
</organism>
<evidence type="ECO:0000259" key="4">
    <source>
        <dbReference type="Pfam" id="PF02678"/>
    </source>
</evidence>
<comment type="cofactor">
    <cofactor evidence="2">
        <name>Fe cation</name>
        <dbReference type="ChEBI" id="CHEBI:24875"/>
    </cofactor>
    <text evidence="2">Binds 1 Fe cation per subunit.</text>
</comment>
<protein>
    <recommendedName>
        <fullName evidence="8">Pirin family protein</fullName>
    </recommendedName>
</protein>
<dbReference type="PANTHER" id="PTHR43594">
    <property type="entry name" value="QUERCETIN 2,3-DIOXYGENASE"/>
    <property type="match status" value="1"/>
</dbReference>
<dbReference type="Pfam" id="PF02678">
    <property type="entry name" value="Pirin"/>
    <property type="match status" value="1"/>
</dbReference>
<keyword evidence="2" id="KW-0479">Metal-binding</keyword>
<dbReference type="EMBL" id="FNNO01000001">
    <property type="protein sequence ID" value="SDW02761.1"/>
    <property type="molecule type" value="Genomic_DNA"/>
</dbReference>
<dbReference type="CDD" id="cd02247">
    <property type="entry name" value="cupin_pirin_C"/>
    <property type="match status" value="1"/>
</dbReference>
<reference evidence="6 7" key="1">
    <citation type="submission" date="2016-10" db="EMBL/GenBank/DDBJ databases">
        <authorList>
            <person name="Varghese N."/>
            <person name="Submissions S."/>
        </authorList>
    </citation>
    <scope>NUCLEOTIDE SEQUENCE [LARGE SCALE GENOMIC DNA]</scope>
    <source>
        <strain evidence="6 7">DSM 25353</strain>
    </source>
</reference>
<dbReference type="SUPFAM" id="SSF51182">
    <property type="entry name" value="RmlC-like cupins"/>
    <property type="match status" value="1"/>
</dbReference>
<dbReference type="Pfam" id="PF05726">
    <property type="entry name" value="Pirin_C"/>
    <property type="match status" value="1"/>
</dbReference>
<sequence length="284" mass="31482">MKKSIEHVLEGREKLITREEKVIQPLPHKDFRFANPFIVIHHLGPDTISPGQELRIHPHPHRGFAPVTFQLQGEGYHKDNAGHDEVIRAGGAQWMFAGKGLLHSEGPTKDLLAKGGTQELIQIWVNVPKAKKWDPPSYQSAPQALQPTVLEQEGVSLRLVSGEYEGKTGPLKSFTPVISIIGTIAKGKQVQFTATPGYWTLLYIAKGTVNINQESIAAHHLVVFQKENDEVIVTAEENAQVLFLSAEPIGEPVAAKDNFVMNTQEEVNQAMEDYKNGVFGELVY</sequence>
<feature type="domain" description="Pirin C-terminal" evidence="5">
    <location>
        <begin position="183"/>
        <end position="280"/>
    </location>
</feature>
<dbReference type="InterPro" id="IPR008778">
    <property type="entry name" value="Pirin_C_dom"/>
</dbReference>
<dbReference type="PANTHER" id="PTHR43594:SF1">
    <property type="entry name" value="QUERCETIN 2,3-DIOXYGENASE PA2418-RELATED"/>
    <property type="match status" value="1"/>
</dbReference>
<evidence type="ECO:0000313" key="6">
    <source>
        <dbReference type="EMBL" id="SDW02761.1"/>
    </source>
</evidence>
<evidence type="ECO:0000256" key="1">
    <source>
        <dbReference type="ARBA" id="ARBA00008416"/>
    </source>
</evidence>
<dbReference type="Proteomes" id="UP000198711">
    <property type="component" value="Unassembled WGS sequence"/>
</dbReference>
<dbReference type="GO" id="GO:0046872">
    <property type="term" value="F:metal ion binding"/>
    <property type="evidence" value="ECO:0007669"/>
    <property type="project" value="UniProtKB-KW"/>
</dbReference>
<name>A0A8X8L9H0_9BACT</name>
<feature type="domain" description="Pirin N-terminal" evidence="4">
    <location>
        <begin position="28"/>
        <end position="125"/>
    </location>
</feature>
<evidence type="ECO:0000256" key="3">
    <source>
        <dbReference type="RuleBase" id="RU003457"/>
    </source>
</evidence>
<evidence type="ECO:0000259" key="5">
    <source>
        <dbReference type="Pfam" id="PF05726"/>
    </source>
</evidence>
<dbReference type="InterPro" id="IPR003829">
    <property type="entry name" value="Pirin_N_dom"/>
</dbReference>
<feature type="binding site" evidence="2">
    <location>
        <position position="105"/>
    </location>
    <ligand>
        <name>Fe cation</name>
        <dbReference type="ChEBI" id="CHEBI:24875"/>
    </ligand>
</feature>
<dbReference type="RefSeq" id="WP_092721252.1">
    <property type="nucleotide sequence ID" value="NZ_FNNO01000001.1"/>
</dbReference>
<comment type="caution">
    <text evidence="6">The sequence shown here is derived from an EMBL/GenBank/DDBJ whole genome shotgun (WGS) entry which is preliminary data.</text>
</comment>
<evidence type="ECO:0008006" key="8">
    <source>
        <dbReference type="Google" id="ProtNLM"/>
    </source>
</evidence>
<feature type="binding site" evidence="2">
    <location>
        <position position="103"/>
    </location>
    <ligand>
        <name>Fe cation</name>
        <dbReference type="ChEBI" id="CHEBI:24875"/>
    </ligand>
</feature>
<evidence type="ECO:0000313" key="7">
    <source>
        <dbReference type="Proteomes" id="UP000198711"/>
    </source>
</evidence>
<proteinExistence type="inferred from homology"/>
<comment type="similarity">
    <text evidence="1 3">Belongs to the pirin family.</text>
</comment>
<dbReference type="InterPro" id="IPR014710">
    <property type="entry name" value="RmlC-like_jellyroll"/>
</dbReference>
<dbReference type="InterPro" id="IPR012093">
    <property type="entry name" value="Pirin"/>
</dbReference>
<keyword evidence="2" id="KW-0408">Iron</keyword>
<keyword evidence="7" id="KW-1185">Reference proteome</keyword>
<dbReference type="InterPro" id="IPR011051">
    <property type="entry name" value="RmlC_Cupin_sf"/>
</dbReference>
<dbReference type="PIRSF" id="PIRSF006232">
    <property type="entry name" value="Pirin"/>
    <property type="match status" value="1"/>
</dbReference>
<evidence type="ECO:0000256" key="2">
    <source>
        <dbReference type="PIRSR" id="PIRSR006232-1"/>
    </source>
</evidence>
<accession>A0A8X8L9H0</accession>
<dbReference type="InterPro" id="IPR053186">
    <property type="entry name" value="QDO-related"/>
</dbReference>
<gene>
    <name evidence="6" type="ORF">SAMN05444410_10153</name>
</gene>
<feature type="binding site" evidence="2">
    <location>
        <position position="61"/>
    </location>
    <ligand>
        <name>Fe cation</name>
        <dbReference type="ChEBI" id="CHEBI:24875"/>
    </ligand>
</feature>